<dbReference type="InterPro" id="IPR029068">
    <property type="entry name" value="Glyas_Bleomycin-R_OHBP_Dase"/>
</dbReference>
<dbReference type="EMBL" id="JBHRUJ010000001">
    <property type="protein sequence ID" value="MFC3209700.1"/>
    <property type="molecule type" value="Genomic_DNA"/>
</dbReference>
<dbReference type="Proteomes" id="UP001595625">
    <property type="component" value="Unassembled WGS sequence"/>
</dbReference>
<dbReference type="InterPro" id="IPR052537">
    <property type="entry name" value="Extradiol_RC_dioxygenase"/>
</dbReference>
<dbReference type="InterPro" id="IPR037523">
    <property type="entry name" value="VOC_core"/>
</dbReference>
<organism evidence="2 3">
    <name type="scientific">Planomicrobium okeanokoites</name>
    <name type="common">Planococcus okeanokoites</name>
    <name type="synonym">Flavobacterium okeanokoites</name>
    <dbReference type="NCBI Taxonomy" id="244"/>
    <lineage>
        <taxon>Bacteria</taxon>
        <taxon>Bacillati</taxon>
        <taxon>Bacillota</taxon>
        <taxon>Bacilli</taxon>
        <taxon>Bacillales</taxon>
        <taxon>Caryophanaceae</taxon>
        <taxon>Planomicrobium</taxon>
    </lineage>
</organism>
<proteinExistence type="predicted"/>
<dbReference type="SUPFAM" id="SSF54593">
    <property type="entry name" value="Glyoxalase/Bleomycin resistance protein/Dihydroxybiphenyl dioxygenase"/>
    <property type="match status" value="1"/>
</dbReference>
<dbReference type="PANTHER" id="PTHR36110">
    <property type="entry name" value="RING-CLEAVING DIOXYGENASE MHQE-RELATED"/>
    <property type="match status" value="1"/>
</dbReference>
<name>A0ABV7KHA5_PLAOK</name>
<reference evidence="3" key="1">
    <citation type="journal article" date="2019" name="Int. J. Syst. Evol. Microbiol.">
        <title>The Global Catalogue of Microorganisms (GCM) 10K type strain sequencing project: providing services to taxonomists for standard genome sequencing and annotation.</title>
        <authorList>
            <consortium name="The Broad Institute Genomics Platform"/>
            <consortium name="The Broad Institute Genome Sequencing Center for Infectious Disease"/>
            <person name="Wu L."/>
            <person name="Ma J."/>
        </authorList>
    </citation>
    <scope>NUCLEOTIDE SEQUENCE [LARGE SCALE GENOMIC DNA]</scope>
    <source>
        <strain evidence="3">CCM 320</strain>
    </source>
</reference>
<dbReference type="CDD" id="cd08346">
    <property type="entry name" value="PcpA_N_like"/>
    <property type="match status" value="1"/>
</dbReference>
<accession>A0ABV7KHA5</accession>
<keyword evidence="2" id="KW-0223">Dioxygenase</keyword>
<protein>
    <submittedName>
        <fullName evidence="2">Ring-cleaving dioxygenase</fullName>
    </submittedName>
</protein>
<dbReference type="Gene3D" id="3.10.180.10">
    <property type="entry name" value="2,3-Dihydroxybiphenyl 1,2-Dioxygenase, domain 1"/>
    <property type="match status" value="2"/>
</dbReference>
<dbReference type="Pfam" id="PF00903">
    <property type="entry name" value="Glyoxalase"/>
    <property type="match status" value="1"/>
</dbReference>
<gene>
    <name evidence="2" type="ORF">ACFOEJ_01250</name>
</gene>
<evidence type="ECO:0000259" key="1">
    <source>
        <dbReference type="PROSITE" id="PS51819"/>
    </source>
</evidence>
<dbReference type="PANTHER" id="PTHR36110:SF2">
    <property type="entry name" value="RING-CLEAVING DIOXYGENASE MHQE-RELATED"/>
    <property type="match status" value="1"/>
</dbReference>
<keyword evidence="2" id="KW-0560">Oxidoreductase</keyword>
<dbReference type="InterPro" id="IPR004360">
    <property type="entry name" value="Glyas_Fos-R_dOase_dom"/>
</dbReference>
<evidence type="ECO:0000313" key="2">
    <source>
        <dbReference type="EMBL" id="MFC3209700.1"/>
    </source>
</evidence>
<dbReference type="PROSITE" id="PS51819">
    <property type="entry name" value="VOC"/>
    <property type="match status" value="2"/>
</dbReference>
<evidence type="ECO:0000313" key="3">
    <source>
        <dbReference type="Proteomes" id="UP001595625"/>
    </source>
</evidence>
<sequence length="315" mass="35346">MAKKISGIHHITAIVGDVQQNVDFYAGVLGLRLTKKTVNFDDPGTYHLYFGNEEGAPGTIMTFFPWGDAYRGKIGDGQVGVTAFAVPPNSLGFWKERLTKFGVPFTENERFGEGYIGFEDPHGLLLELVERTEGQKSSWDFGGITGEKAIKGFAGALLFSANAEKTWELLESVMGLEKIGEEGNIIRFKSTAEIGNIVDVMTERQGTGQMGVGTVHHIAWRAEDDADQLDWKEKIENWRLGVTPVQDRNYFNSIYFREYGDILFEIATDPPGFSVDEPVETLGQELKLPPQYEQFRKRLSQELPPLRVRTLDEDK</sequence>
<keyword evidence="3" id="KW-1185">Reference proteome</keyword>
<feature type="domain" description="VOC" evidence="1">
    <location>
        <begin position="7"/>
        <end position="131"/>
    </location>
</feature>
<comment type="caution">
    <text evidence="2">The sequence shown here is derived from an EMBL/GenBank/DDBJ whole genome shotgun (WGS) entry which is preliminary data.</text>
</comment>
<dbReference type="RefSeq" id="WP_117313645.1">
    <property type="nucleotide sequence ID" value="NZ_JBHRUJ010000001.1"/>
</dbReference>
<dbReference type="CDD" id="cd08347">
    <property type="entry name" value="PcpA_C_like"/>
    <property type="match status" value="1"/>
</dbReference>
<feature type="domain" description="VOC" evidence="1">
    <location>
        <begin position="152"/>
        <end position="269"/>
    </location>
</feature>
<dbReference type="GO" id="GO:0051213">
    <property type="term" value="F:dioxygenase activity"/>
    <property type="evidence" value="ECO:0007669"/>
    <property type="project" value="UniProtKB-KW"/>
</dbReference>